<dbReference type="Proteomes" id="UP001439875">
    <property type="component" value="Unassembled WGS sequence"/>
</dbReference>
<keyword evidence="2" id="KW-1185">Reference proteome</keyword>
<protein>
    <submittedName>
        <fullName evidence="1">EAL domain-containing protein</fullName>
    </submittedName>
</protein>
<evidence type="ECO:0000313" key="1">
    <source>
        <dbReference type="EMBL" id="MEQ2529447.1"/>
    </source>
</evidence>
<name>A0ACC6SI02_9BACI</name>
<dbReference type="EMBL" id="JBBMEW010000036">
    <property type="protein sequence ID" value="MEQ2529447.1"/>
    <property type="molecule type" value="Genomic_DNA"/>
</dbReference>
<reference evidence="1" key="1">
    <citation type="submission" date="2024-03" db="EMBL/GenBank/DDBJ databases">
        <title>Human intestinal bacterial collection.</title>
        <authorList>
            <person name="Pauvert C."/>
            <person name="Hitch T.C.A."/>
            <person name="Clavel T."/>
        </authorList>
    </citation>
    <scope>NUCLEOTIDE SEQUENCE</scope>
    <source>
        <strain evidence="1">CLA-AA-H227</strain>
    </source>
</reference>
<organism evidence="1 2">
    <name type="scientific">Robertmurraya yapensis</name>
    <name type="common">ex Hitch et al 2024</name>
    <dbReference type="NCBI Taxonomy" id="3133160"/>
    <lineage>
        <taxon>Bacteria</taxon>
        <taxon>Bacillati</taxon>
        <taxon>Bacillota</taxon>
        <taxon>Bacilli</taxon>
        <taxon>Bacillales</taxon>
        <taxon>Bacillaceae</taxon>
        <taxon>Robertmurraya</taxon>
    </lineage>
</organism>
<evidence type="ECO:0000313" key="2">
    <source>
        <dbReference type="Proteomes" id="UP001439875"/>
    </source>
</evidence>
<comment type="caution">
    <text evidence="1">The sequence shown here is derived from an EMBL/GenBank/DDBJ whole genome shotgun (WGS) entry which is preliminary data.</text>
</comment>
<gene>
    <name evidence="1" type="ORF">WMO40_22505</name>
</gene>
<proteinExistence type="predicted"/>
<sequence>MDVIAEGVETKKELDFLLEQNCHLVQGFYFEKPCSIEEFENKFMRVRKV</sequence>
<accession>A0ACC6SI02</accession>